<dbReference type="Proteomes" id="UP000464954">
    <property type="component" value="Chromosome"/>
</dbReference>
<accession>A0A6P1MD66</accession>
<evidence type="ECO:0000313" key="1">
    <source>
        <dbReference type="EMBL" id="QHI69536.1"/>
    </source>
</evidence>
<dbReference type="RefSeq" id="WP_160628718.1">
    <property type="nucleotide sequence ID" value="NZ_CP047593.1"/>
</dbReference>
<organism evidence="1 2">
    <name type="scientific">Tichowtungia aerotolerans</name>
    <dbReference type="NCBI Taxonomy" id="2697043"/>
    <lineage>
        <taxon>Bacteria</taxon>
        <taxon>Pseudomonadati</taxon>
        <taxon>Kiritimatiellota</taxon>
        <taxon>Tichowtungiia</taxon>
        <taxon>Tichowtungiales</taxon>
        <taxon>Tichowtungiaceae</taxon>
        <taxon>Tichowtungia</taxon>
    </lineage>
</organism>
<sequence>MTFSLMNAKDVPDRAEKSPAHIVFAAREKGREVQQQRDREFEQILYTIYSEALRIATTRPVSIIEAQIGQQIDLIEWPSIVWKDDFAALSYSQNSRVNLFVHRHAWRVYQRTNCGAASFNTVQRLTQHFSAVLGVQNG</sequence>
<dbReference type="AlphaFoldDB" id="A0A6P1MD66"/>
<evidence type="ECO:0000313" key="2">
    <source>
        <dbReference type="Proteomes" id="UP000464954"/>
    </source>
</evidence>
<protein>
    <submittedName>
        <fullName evidence="1">Uncharacterized protein</fullName>
    </submittedName>
</protein>
<dbReference type="KEGG" id="taer:GT409_08725"/>
<reference evidence="1 2" key="1">
    <citation type="submission" date="2020-01" db="EMBL/GenBank/DDBJ databases">
        <title>Ponticoccus aerotolerans gen. nov., sp. nov., an anaerobic bacterium and proposal of Ponticoccusceae fam. nov., Ponticoccusles ord. nov. and Ponticoccuse classis nov. in the phylum Kiritimatiellaeota.</title>
        <authorList>
            <person name="Zhou L.Y."/>
            <person name="Du Z.J."/>
        </authorList>
    </citation>
    <scope>NUCLEOTIDE SEQUENCE [LARGE SCALE GENOMIC DNA]</scope>
    <source>
        <strain evidence="1 2">S-5007</strain>
    </source>
</reference>
<proteinExistence type="predicted"/>
<keyword evidence="2" id="KW-1185">Reference proteome</keyword>
<dbReference type="EMBL" id="CP047593">
    <property type="protein sequence ID" value="QHI69536.1"/>
    <property type="molecule type" value="Genomic_DNA"/>
</dbReference>
<name>A0A6P1MD66_9BACT</name>
<gene>
    <name evidence="1" type="ORF">GT409_08725</name>
</gene>